<dbReference type="EMBL" id="JACCAU010000001">
    <property type="protein sequence ID" value="NYH18156.1"/>
    <property type="molecule type" value="Genomic_DNA"/>
</dbReference>
<organism evidence="2 3">
    <name type="scientific">Paraburkholderia bryophila</name>
    <dbReference type="NCBI Taxonomy" id="420952"/>
    <lineage>
        <taxon>Bacteria</taxon>
        <taxon>Pseudomonadati</taxon>
        <taxon>Pseudomonadota</taxon>
        <taxon>Betaproteobacteria</taxon>
        <taxon>Burkholderiales</taxon>
        <taxon>Burkholderiaceae</taxon>
        <taxon>Paraburkholderia</taxon>
    </lineage>
</organism>
<dbReference type="Proteomes" id="UP000572540">
    <property type="component" value="Unassembled WGS sequence"/>
</dbReference>
<evidence type="ECO:0000313" key="2">
    <source>
        <dbReference type="EMBL" id="NYH18156.1"/>
    </source>
</evidence>
<dbReference type="Pfam" id="PF03009">
    <property type="entry name" value="GDPD"/>
    <property type="match status" value="1"/>
</dbReference>
<dbReference type="PROSITE" id="PS51704">
    <property type="entry name" value="GP_PDE"/>
    <property type="match status" value="1"/>
</dbReference>
<dbReference type="CDD" id="cd08562">
    <property type="entry name" value="GDPD_EcUgpQ_like"/>
    <property type="match status" value="1"/>
</dbReference>
<dbReference type="PANTHER" id="PTHR46211">
    <property type="entry name" value="GLYCEROPHOSPHORYL DIESTER PHOSPHODIESTERASE"/>
    <property type="match status" value="1"/>
</dbReference>
<dbReference type="AlphaFoldDB" id="A0A7Z0B1R8"/>
<name>A0A7Z0B1R8_9BURK</name>
<gene>
    <name evidence="2" type="ORF">GGD41_005384</name>
</gene>
<protein>
    <submittedName>
        <fullName evidence="2">Glycerophosphoryl diester phosphodiesterase</fullName>
        <ecNumber evidence="2">3.1.4.46</ecNumber>
    </submittedName>
</protein>
<comment type="caution">
    <text evidence="2">The sequence shown here is derived from an EMBL/GenBank/DDBJ whole genome shotgun (WGS) entry which is preliminary data.</text>
</comment>
<feature type="domain" description="GP-PDE" evidence="1">
    <location>
        <begin position="19"/>
        <end position="258"/>
    </location>
</feature>
<evidence type="ECO:0000313" key="3">
    <source>
        <dbReference type="Proteomes" id="UP000572540"/>
    </source>
</evidence>
<dbReference type="Gene3D" id="3.20.20.190">
    <property type="entry name" value="Phosphatidylinositol (PI) phosphodiesterase"/>
    <property type="match status" value="1"/>
</dbReference>
<dbReference type="GO" id="GO:0006629">
    <property type="term" value="P:lipid metabolic process"/>
    <property type="evidence" value="ECO:0007669"/>
    <property type="project" value="InterPro"/>
</dbReference>
<dbReference type="SUPFAM" id="SSF51695">
    <property type="entry name" value="PLC-like phosphodiesterases"/>
    <property type="match status" value="1"/>
</dbReference>
<evidence type="ECO:0000259" key="1">
    <source>
        <dbReference type="PROSITE" id="PS51704"/>
    </source>
</evidence>
<dbReference type="RefSeq" id="WP_373565743.1">
    <property type="nucleotide sequence ID" value="NZ_JACCAU010000001.1"/>
</dbReference>
<sequence>MANGIHEMGRTLSADWPYPRLVAHRCGGTLAPENTLAGFDACVRYGYRMVEFDAKLSADNQLFLMHDDTLERTTNGHGAAADHTWAQLSTLDAGAWYGDSAQFAGTHLPTLAEVAERCAREGIAANIEIKPCPGRDAITGALVASGALTLWQGQTPPLLSSFSFEALAAARDAAPALQRGMLFEDVPADWLRIVRELDCVSLHASHRYLSEPLVAEIRAAGLRVLAYTVNDPARAHLLAQWGVDMICTDRIDTLNHDMFSTLA</sequence>
<reference evidence="2 3" key="1">
    <citation type="submission" date="2020-07" db="EMBL/GenBank/DDBJ databases">
        <title>Exploring microbial biodiversity for novel pathways involved in the catabolism of aromatic compounds derived from lignin.</title>
        <authorList>
            <person name="Elkins J."/>
        </authorList>
    </citation>
    <scope>NUCLEOTIDE SEQUENCE [LARGE SCALE GENOMIC DNA]</scope>
    <source>
        <strain evidence="2 3">H2C3B</strain>
    </source>
</reference>
<dbReference type="EC" id="3.1.4.46" evidence="2"/>
<dbReference type="PANTHER" id="PTHR46211:SF1">
    <property type="entry name" value="GLYCEROPHOSPHODIESTER PHOSPHODIESTERASE, CYTOPLASMIC"/>
    <property type="match status" value="1"/>
</dbReference>
<dbReference type="NCBIfam" id="NF006989">
    <property type="entry name" value="PRK09454.1"/>
    <property type="match status" value="1"/>
</dbReference>
<dbReference type="InterPro" id="IPR017946">
    <property type="entry name" value="PLC-like_Pdiesterase_TIM-brl"/>
</dbReference>
<keyword evidence="2" id="KW-0378">Hydrolase</keyword>
<dbReference type="InterPro" id="IPR030395">
    <property type="entry name" value="GP_PDE_dom"/>
</dbReference>
<accession>A0A7Z0B1R8</accession>
<proteinExistence type="predicted"/>
<dbReference type="GO" id="GO:0008889">
    <property type="term" value="F:glycerophosphodiester phosphodiesterase activity"/>
    <property type="evidence" value="ECO:0007669"/>
    <property type="project" value="UniProtKB-EC"/>
</dbReference>